<accession>A0AAE0K0E0</accession>
<sequence length="1136" mass="120223">MPNNDTPTPAKMDSLTAHTELMHNAVPARCIQPGGVFSAVNGANDSPLILSIGSDQNLYAVNKDATTLENVELNLSTAFKLPSGHVMHSMAVNQDPSMNIHLVFAAGPADGASNLYIVKPLACDDIQGWTPSSDLSSLVLKGSDKSDVHVSRIYVAGSAQALTTSPYPAIFVQYQKLSQSTFDFCPVIVDPTGVSWSYNHDLQSPINSQKILDLCAATINGSRSLVALTQEAVPTGVTASSTAPAAPQMRVLSLFEAGGEFTLMDIVQKCPPNSAMVRTLTNSDGNDDLLIAGGGMYFMSGSGCAQGQQGPDPQVVSSDTTYQTPQQFEVAQQGEQVSIWVRTSTQDVNYQEYQSQAGAAPLQSSTPIVPLLVHGDGGGAFSPIRTPGGVQHVLVSGIRDATPVLTQVTQNVSTRLWQPTPVMVPALSSIVKFVSFTTQVQLSDTNGIPLHGRDVMISTSVPADLIVNGMRLSTDSTGTLATADKAGTLTMILQGTDSSTPTNCPIITVAPVAGSSNTFKADDFLVNPALKMSDATTKLSSVDHLKSLQKKGVISGSVSTDNLHKAAKGFNGLKNAAASMNSQGQVVPQTSSPPSPSTPPSAPSAMAGQETTATRSHASPIFQQREAIQPVSFISAGGEIGDAFDDLWTLMKTGFEHIASWTVEQVEDGWAFILEIGGEFYNLIVKTISHIVQAAVKIFEFIEMAIEDIIKFIGFLFEWEDIVKTKNILVNITTQGMIWGADNLDAMQAASDTFFGDMKAMVLKLKTNPLPTNMQGAGVGTNSAKQQSASNEKASRVNRAKSPAASFGQYQMQHGGKSVKSQKPASSGTSPSSGGTSVTDIASAIWTDVEELISSLKTDFANYFSDPDISLDNLLENIGLDVLASIIDVTATVVSKMIQLLSQLIIQAAGAITTTIDIPVLSALYELVSGSPLTVLDAACLVMAIPMTFSYKMFMDQSPTDISGISYLTAPNLYLTQLQNKVAAMSSSSASSSPSSPAMMLASSMPSAAPPAFDPLVLLQQPTSPQPTTPSSGDNSSGECGPNDSSQFSADTSITTQLFDYGVPVASLLAFNLYTVPHWFDVDPSAPDNDIWFTITGLIWLSQATRVGGGNVPGFGWRLKRGWIGKKKVLEVSRFL</sequence>
<feature type="compositionally biased region" description="Low complexity" evidence="1">
    <location>
        <begin position="826"/>
        <end position="837"/>
    </location>
</feature>
<dbReference type="EMBL" id="JAULSW010000011">
    <property type="protein sequence ID" value="KAK3367704.1"/>
    <property type="molecule type" value="Genomic_DNA"/>
</dbReference>
<feature type="compositionally biased region" description="Polar residues" evidence="1">
    <location>
        <begin position="774"/>
        <end position="792"/>
    </location>
</feature>
<organism evidence="2 3">
    <name type="scientific">Podospora didyma</name>
    <dbReference type="NCBI Taxonomy" id="330526"/>
    <lineage>
        <taxon>Eukaryota</taxon>
        <taxon>Fungi</taxon>
        <taxon>Dikarya</taxon>
        <taxon>Ascomycota</taxon>
        <taxon>Pezizomycotina</taxon>
        <taxon>Sordariomycetes</taxon>
        <taxon>Sordariomycetidae</taxon>
        <taxon>Sordariales</taxon>
        <taxon>Podosporaceae</taxon>
        <taxon>Podospora</taxon>
    </lineage>
</organism>
<comment type="caution">
    <text evidence="2">The sequence shown here is derived from an EMBL/GenBank/DDBJ whole genome shotgun (WGS) entry which is preliminary data.</text>
</comment>
<feature type="compositionally biased region" description="Polar residues" evidence="1">
    <location>
        <begin position="579"/>
        <end position="589"/>
    </location>
</feature>
<evidence type="ECO:0000313" key="2">
    <source>
        <dbReference type="EMBL" id="KAK3367704.1"/>
    </source>
</evidence>
<gene>
    <name evidence="2" type="ORF">B0H63DRAFT_489653</name>
</gene>
<keyword evidence="3" id="KW-1185">Reference proteome</keyword>
<dbReference type="Proteomes" id="UP001285441">
    <property type="component" value="Unassembled WGS sequence"/>
</dbReference>
<protein>
    <submittedName>
        <fullName evidence="2">Uncharacterized protein</fullName>
    </submittedName>
</protein>
<reference evidence="2" key="2">
    <citation type="submission" date="2023-06" db="EMBL/GenBank/DDBJ databases">
        <authorList>
            <consortium name="Lawrence Berkeley National Laboratory"/>
            <person name="Haridas S."/>
            <person name="Hensen N."/>
            <person name="Bonometti L."/>
            <person name="Westerberg I."/>
            <person name="Brannstrom I.O."/>
            <person name="Guillou S."/>
            <person name="Cros-Aarteil S."/>
            <person name="Calhoun S."/>
            <person name="Kuo A."/>
            <person name="Mondo S."/>
            <person name="Pangilinan J."/>
            <person name="Riley R."/>
            <person name="LaButti K."/>
            <person name="Andreopoulos B."/>
            <person name="Lipzen A."/>
            <person name="Chen C."/>
            <person name="Yanf M."/>
            <person name="Daum C."/>
            <person name="Ng V."/>
            <person name="Clum A."/>
            <person name="Steindorff A."/>
            <person name="Ohm R."/>
            <person name="Martin F."/>
            <person name="Silar P."/>
            <person name="Natvig D."/>
            <person name="Lalanne C."/>
            <person name="Gautier V."/>
            <person name="Ament-velasquez S.L."/>
            <person name="Kruys A."/>
            <person name="Hutchinson M.I."/>
            <person name="Powell A.J."/>
            <person name="Barry K."/>
            <person name="Miller A.N."/>
            <person name="Grigoriev I.V."/>
            <person name="Debuchy R."/>
            <person name="Gladieux P."/>
            <person name="Thoren M.H."/>
            <person name="Johannesson H."/>
        </authorList>
    </citation>
    <scope>NUCLEOTIDE SEQUENCE</scope>
    <source>
        <strain evidence="2">CBS 232.78</strain>
    </source>
</reference>
<evidence type="ECO:0000313" key="3">
    <source>
        <dbReference type="Proteomes" id="UP001285441"/>
    </source>
</evidence>
<feature type="compositionally biased region" description="Polar residues" evidence="1">
    <location>
        <begin position="1033"/>
        <end position="1047"/>
    </location>
</feature>
<feature type="region of interest" description="Disordered" evidence="1">
    <location>
        <begin position="774"/>
        <end position="837"/>
    </location>
</feature>
<feature type="region of interest" description="Disordered" evidence="1">
    <location>
        <begin position="1018"/>
        <end position="1047"/>
    </location>
</feature>
<proteinExistence type="predicted"/>
<reference evidence="2" key="1">
    <citation type="journal article" date="2023" name="Mol. Phylogenet. Evol.">
        <title>Genome-scale phylogeny and comparative genomics of the fungal order Sordariales.</title>
        <authorList>
            <person name="Hensen N."/>
            <person name="Bonometti L."/>
            <person name="Westerberg I."/>
            <person name="Brannstrom I.O."/>
            <person name="Guillou S."/>
            <person name="Cros-Aarteil S."/>
            <person name="Calhoun S."/>
            <person name="Haridas S."/>
            <person name="Kuo A."/>
            <person name="Mondo S."/>
            <person name="Pangilinan J."/>
            <person name="Riley R."/>
            <person name="LaButti K."/>
            <person name="Andreopoulos B."/>
            <person name="Lipzen A."/>
            <person name="Chen C."/>
            <person name="Yan M."/>
            <person name="Daum C."/>
            <person name="Ng V."/>
            <person name="Clum A."/>
            <person name="Steindorff A."/>
            <person name="Ohm R.A."/>
            <person name="Martin F."/>
            <person name="Silar P."/>
            <person name="Natvig D.O."/>
            <person name="Lalanne C."/>
            <person name="Gautier V."/>
            <person name="Ament-Velasquez S.L."/>
            <person name="Kruys A."/>
            <person name="Hutchinson M.I."/>
            <person name="Powell A.J."/>
            <person name="Barry K."/>
            <person name="Miller A.N."/>
            <person name="Grigoriev I.V."/>
            <person name="Debuchy R."/>
            <person name="Gladieux P."/>
            <person name="Hiltunen Thoren M."/>
            <person name="Johannesson H."/>
        </authorList>
    </citation>
    <scope>NUCLEOTIDE SEQUENCE</scope>
    <source>
        <strain evidence="2">CBS 232.78</strain>
    </source>
</reference>
<name>A0AAE0K0E0_9PEZI</name>
<evidence type="ECO:0000256" key="1">
    <source>
        <dbReference type="SAM" id="MobiDB-lite"/>
    </source>
</evidence>
<feature type="compositionally biased region" description="Pro residues" evidence="1">
    <location>
        <begin position="591"/>
        <end position="602"/>
    </location>
</feature>
<feature type="region of interest" description="Disordered" evidence="1">
    <location>
        <begin position="579"/>
        <end position="617"/>
    </location>
</feature>
<dbReference type="AlphaFoldDB" id="A0AAE0K0E0"/>